<dbReference type="RefSeq" id="WP_174881167.1">
    <property type="nucleotide sequence ID" value="NZ_CADEPK010000321.1"/>
</dbReference>
<comment type="caution">
    <text evidence="1">The sequence shown here is derived from an EMBL/GenBank/DDBJ whole genome shotgun (WGS) entry which is preliminary data.</text>
</comment>
<evidence type="ECO:0000313" key="2">
    <source>
        <dbReference type="Proteomes" id="UP001232245"/>
    </source>
</evidence>
<protein>
    <recommendedName>
        <fullName evidence="3">Serine hydroxymethyltransferase</fullName>
    </recommendedName>
</protein>
<dbReference type="InterPro" id="IPR024992">
    <property type="entry name" value="DUF3891"/>
</dbReference>
<reference evidence="1 2" key="1">
    <citation type="submission" date="2023-07" db="EMBL/GenBank/DDBJ databases">
        <title>Genomic Encyclopedia of Type Strains, Phase IV (KMG-IV): sequencing the most valuable type-strain genomes for metagenomic binning, comparative biology and taxonomic classification.</title>
        <authorList>
            <person name="Goeker M."/>
        </authorList>
    </citation>
    <scope>NUCLEOTIDE SEQUENCE [LARGE SCALE GENOMIC DNA]</scope>
    <source>
        <strain evidence="1 2">DSM 17723</strain>
    </source>
</reference>
<evidence type="ECO:0008006" key="3">
    <source>
        <dbReference type="Google" id="ProtNLM"/>
    </source>
</evidence>
<evidence type="ECO:0000313" key="1">
    <source>
        <dbReference type="EMBL" id="MDQ0225919.1"/>
    </source>
</evidence>
<accession>A0ABT9Z1Q4</accession>
<keyword evidence="2" id="KW-1185">Reference proteome</keyword>
<dbReference type="EMBL" id="JAUSTZ010000003">
    <property type="protein sequence ID" value="MDQ0225919.1"/>
    <property type="molecule type" value="Genomic_DNA"/>
</dbReference>
<name>A0ABT9Z1Q4_9BACI</name>
<dbReference type="Proteomes" id="UP001232245">
    <property type="component" value="Unassembled WGS sequence"/>
</dbReference>
<sequence length="251" mass="29957">MIVRETISSFHMTAQHDHALMSEEIARYFSEDLFLSNDYRDEAYIAIREHDRAWICLDQTPIWNDQKHVPYSFMDYPLSPKLVMYTKGIDEVERIDQYASLLCSIHFSSFVDIRDSRQQECIQFIEHERNRQERLNKQLNYPNKEAVNRHFQLLQLADALSLYICLNEPGATKSDEYPWFVDGFNPSINGEKFVAEWKNQSEIKIKPYPFTNEFFITYQTKYVSKSLREKKGIDFAYHHTNFTNCMIKFVR</sequence>
<proteinExistence type="predicted"/>
<organism evidence="1 2">
    <name type="scientific">Metabacillus niabensis</name>
    <dbReference type="NCBI Taxonomy" id="324854"/>
    <lineage>
        <taxon>Bacteria</taxon>
        <taxon>Bacillati</taxon>
        <taxon>Bacillota</taxon>
        <taxon>Bacilli</taxon>
        <taxon>Bacillales</taxon>
        <taxon>Bacillaceae</taxon>
        <taxon>Metabacillus</taxon>
    </lineage>
</organism>
<dbReference type="Pfam" id="PF13030">
    <property type="entry name" value="DUF3891"/>
    <property type="match status" value="1"/>
</dbReference>
<gene>
    <name evidence="1" type="ORF">J2S02_002263</name>
</gene>